<dbReference type="EMBL" id="NHRJ02000002">
    <property type="protein sequence ID" value="PZE22115.1"/>
    <property type="molecule type" value="Genomic_DNA"/>
</dbReference>
<dbReference type="SMART" id="SM00862">
    <property type="entry name" value="Trans_reg_C"/>
    <property type="match status" value="1"/>
</dbReference>
<sequence length="259" mass="29305">MQRENAMNGLRGSRVTPFRPIAPANDQAAGMYCASTNRIVVISPYPYSLRELVGQLTAKCYDVMVFHYLDEEALAKLDVDLIIIDLTQESLVTPGATNRPLLNHTPVLRLVNSRDEQSPAPFSPLMHHADWSWTEDGVDEVLERIRSLLLHSSRPAEQRADQVYLKDMLVDYKRVSVYVGDSRIEVTKTEFDLLKALLDAGGSVLSRQELMDRVWGEHYFGGSNTVDVHVKSLRHKLKDNPKVPKYIETIRGVGYRIAD</sequence>
<dbReference type="GO" id="GO:0032993">
    <property type="term" value="C:protein-DNA complex"/>
    <property type="evidence" value="ECO:0007669"/>
    <property type="project" value="TreeGrafter"/>
</dbReference>
<dbReference type="FunFam" id="1.10.10.10:FF:000018">
    <property type="entry name" value="DNA-binding response regulator ResD"/>
    <property type="match status" value="1"/>
</dbReference>
<dbReference type="GO" id="GO:0000156">
    <property type="term" value="F:phosphorelay response regulator activity"/>
    <property type="evidence" value="ECO:0007669"/>
    <property type="project" value="TreeGrafter"/>
</dbReference>
<keyword evidence="5 7" id="KW-0238">DNA-binding</keyword>
<evidence type="ECO:0000259" key="8">
    <source>
        <dbReference type="PROSITE" id="PS51755"/>
    </source>
</evidence>
<evidence type="ECO:0000256" key="2">
    <source>
        <dbReference type="ARBA" id="ARBA00022553"/>
    </source>
</evidence>
<dbReference type="Proteomes" id="UP000214746">
    <property type="component" value="Unassembled WGS sequence"/>
</dbReference>
<dbReference type="InterPro" id="IPR001867">
    <property type="entry name" value="OmpR/PhoB-type_DNA-bd"/>
</dbReference>
<keyword evidence="10" id="KW-1185">Reference proteome</keyword>
<comment type="subcellular location">
    <subcellularLocation>
        <location evidence="1">Cytoplasm</location>
    </subcellularLocation>
</comment>
<dbReference type="PANTHER" id="PTHR48111">
    <property type="entry name" value="REGULATOR OF RPOS"/>
    <property type="match status" value="1"/>
</dbReference>
<protein>
    <submittedName>
        <fullName evidence="9">DNA-binding response regulator</fullName>
    </submittedName>
</protein>
<name>A0A2W1NRG2_PAEXE</name>
<evidence type="ECO:0000313" key="10">
    <source>
        <dbReference type="Proteomes" id="UP000214746"/>
    </source>
</evidence>
<dbReference type="InterPro" id="IPR016032">
    <property type="entry name" value="Sig_transdc_resp-reg_C-effctor"/>
</dbReference>
<evidence type="ECO:0000256" key="4">
    <source>
        <dbReference type="ARBA" id="ARBA00023015"/>
    </source>
</evidence>
<dbReference type="GO" id="GO:0000976">
    <property type="term" value="F:transcription cis-regulatory region binding"/>
    <property type="evidence" value="ECO:0007669"/>
    <property type="project" value="TreeGrafter"/>
</dbReference>
<accession>A0A2W1NRG2</accession>
<keyword evidence="4" id="KW-0805">Transcription regulation</keyword>
<dbReference type="Pfam" id="PF00486">
    <property type="entry name" value="Trans_reg_C"/>
    <property type="match status" value="1"/>
</dbReference>
<feature type="domain" description="OmpR/PhoB-type" evidence="8">
    <location>
        <begin position="160"/>
        <end position="259"/>
    </location>
</feature>
<evidence type="ECO:0000256" key="5">
    <source>
        <dbReference type="ARBA" id="ARBA00023125"/>
    </source>
</evidence>
<evidence type="ECO:0000256" key="6">
    <source>
        <dbReference type="ARBA" id="ARBA00023163"/>
    </source>
</evidence>
<organism evidence="9 10">
    <name type="scientific">Paenibacillus xerothermodurans</name>
    <dbReference type="NCBI Taxonomy" id="1977292"/>
    <lineage>
        <taxon>Bacteria</taxon>
        <taxon>Bacillati</taxon>
        <taxon>Bacillota</taxon>
        <taxon>Bacilli</taxon>
        <taxon>Bacillales</taxon>
        <taxon>Paenibacillaceae</taxon>
        <taxon>Paenibacillus</taxon>
    </lineage>
</organism>
<evidence type="ECO:0000313" key="9">
    <source>
        <dbReference type="EMBL" id="PZE22115.1"/>
    </source>
</evidence>
<dbReference type="RefSeq" id="WP_089199258.1">
    <property type="nucleotide sequence ID" value="NZ_NHRJ02000002.1"/>
</dbReference>
<keyword evidence="2" id="KW-0597">Phosphoprotein</keyword>
<dbReference type="AlphaFoldDB" id="A0A2W1NRG2"/>
<dbReference type="Gene3D" id="1.10.10.10">
    <property type="entry name" value="Winged helix-like DNA-binding domain superfamily/Winged helix DNA-binding domain"/>
    <property type="match status" value="1"/>
</dbReference>
<dbReference type="PROSITE" id="PS51755">
    <property type="entry name" value="OMPR_PHOB"/>
    <property type="match status" value="1"/>
</dbReference>
<evidence type="ECO:0000256" key="7">
    <source>
        <dbReference type="PROSITE-ProRule" id="PRU01091"/>
    </source>
</evidence>
<dbReference type="OrthoDB" id="2652196at2"/>
<keyword evidence="6" id="KW-0804">Transcription</keyword>
<dbReference type="PANTHER" id="PTHR48111:SF40">
    <property type="entry name" value="PHOSPHATE REGULON TRANSCRIPTIONAL REGULATORY PROTEIN PHOB"/>
    <property type="match status" value="1"/>
</dbReference>
<dbReference type="GO" id="GO:0006355">
    <property type="term" value="P:regulation of DNA-templated transcription"/>
    <property type="evidence" value="ECO:0007669"/>
    <property type="project" value="InterPro"/>
</dbReference>
<comment type="caution">
    <text evidence="9">The sequence shown here is derived from an EMBL/GenBank/DDBJ whole genome shotgun (WGS) entry which is preliminary data.</text>
</comment>
<dbReference type="InterPro" id="IPR039420">
    <property type="entry name" value="WalR-like"/>
</dbReference>
<dbReference type="GO" id="GO:0005829">
    <property type="term" value="C:cytosol"/>
    <property type="evidence" value="ECO:0007669"/>
    <property type="project" value="TreeGrafter"/>
</dbReference>
<feature type="DNA-binding region" description="OmpR/PhoB-type" evidence="7">
    <location>
        <begin position="160"/>
        <end position="259"/>
    </location>
</feature>
<reference evidence="9" key="1">
    <citation type="submission" date="2018-06" db="EMBL/GenBank/DDBJ databases">
        <title>Paenibacillus xerothermodurans sp. nov. an extremely dry heat resistant spore forming bacterium isolated from the soil of Cape Canaveral, Florida.</title>
        <authorList>
            <person name="Seuylemezian A."/>
            <person name="Kaur N."/>
            <person name="Patil P."/>
            <person name="Patil P."/>
            <person name="Mayilraj S."/>
            <person name="Vaishampayan P."/>
        </authorList>
    </citation>
    <scope>NUCLEOTIDE SEQUENCE [LARGE SCALE GENOMIC DNA]</scope>
    <source>
        <strain evidence="9">ATCC 27380</strain>
    </source>
</reference>
<keyword evidence="3" id="KW-0902">Two-component regulatory system</keyword>
<dbReference type="SUPFAM" id="SSF46894">
    <property type="entry name" value="C-terminal effector domain of the bipartite response regulators"/>
    <property type="match status" value="1"/>
</dbReference>
<dbReference type="CDD" id="cd00383">
    <property type="entry name" value="trans_reg_C"/>
    <property type="match status" value="1"/>
</dbReference>
<evidence type="ECO:0000256" key="1">
    <source>
        <dbReference type="ARBA" id="ARBA00004496"/>
    </source>
</evidence>
<evidence type="ECO:0000256" key="3">
    <source>
        <dbReference type="ARBA" id="ARBA00023012"/>
    </source>
</evidence>
<dbReference type="InterPro" id="IPR036388">
    <property type="entry name" value="WH-like_DNA-bd_sf"/>
</dbReference>
<gene>
    <name evidence="9" type="ORF">CBW46_006935</name>
</gene>
<proteinExistence type="predicted"/>